<dbReference type="FunFam" id="1.10.10.10:FF:000001">
    <property type="entry name" value="LysR family transcriptional regulator"/>
    <property type="match status" value="1"/>
</dbReference>
<proteinExistence type="inferred from homology"/>
<dbReference type="PRINTS" id="PR00039">
    <property type="entry name" value="HTHLYSR"/>
</dbReference>
<organism evidence="6 7">
    <name type="scientific">Streptomyces antnestii</name>
    <dbReference type="NCBI Taxonomy" id="2494256"/>
    <lineage>
        <taxon>Bacteria</taxon>
        <taxon>Bacillati</taxon>
        <taxon>Actinomycetota</taxon>
        <taxon>Actinomycetes</taxon>
        <taxon>Kitasatosporales</taxon>
        <taxon>Streptomycetaceae</taxon>
        <taxon>Streptomyces</taxon>
    </lineage>
</organism>
<feature type="domain" description="HTH lysR-type" evidence="5">
    <location>
        <begin position="16"/>
        <end position="73"/>
    </location>
</feature>
<keyword evidence="3" id="KW-0238">DNA-binding</keyword>
<dbReference type="RefSeq" id="WP_127829812.1">
    <property type="nucleotide sequence ID" value="NZ_RZYA01000009.1"/>
</dbReference>
<dbReference type="SUPFAM" id="SSF46785">
    <property type="entry name" value="Winged helix' DNA-binding domain"/>
    <property type="match status" value="1"/>
</dbReference>
<dbReference type="EMBL" id="RZYA01000009">
    <property type="protein sequence ID" value="RVU22966.1"/>
    <property type="molecule type" value="Genomic_DNA"/>
</dbReference>
<dbReference type="PANTHER" id="PTHR30126">
    <property type="entry name" value="HTH-TYPE TRANSCRIPTIONAL REGULATOR"/>
    <property type="match status" value="1"/>
</dbReference>
<sequence length="309" mass="33090">MNERGEAPDRGQRPLPDLQSLQLLVTVAETGSLGRAAVRLLISQPSASARMRTLERHLGLQLLDRSTAGSRLTAAGAVVTDWARAVLEQAAALVEGAAALRSRQDSRLQVAASLTIAEELMPGWLVTLRDSAPDAHVGLTVTNSWGVVEALRRGSCDLGFVEGPRVPDDLHRSAVGRDRLAVVVTPGHPWTHRRSALTGRELADTPLLLREAGSGTRETLERALRAYDGISVPVLELGSTAPLRSAAARGLAPAVLSALAVREDVASGRLVEVEVDPSVRLQRVLHAVWPKGHELPEPALHLLRVAKQR</sequence>
<evidence type="ECO:0000256" key="2">
    <source>
        <dbReference type="ARBA" id="ARBA00023015"/>
    </source>
</evidence>
<dbReference type="GO" id="GO:0003700">
    <property type="term" value="F:DNA-binding transcription factor activity"/>
    <property type="evidence" value="ECO:0007669"/>
    <property type="project" value="InterPro"/>
</dbReference>
<comment type="caution">
    <text evidence="6">The sequence shown here is derived from an EMBL/GenBank/DDBJ whole genome shotgun (WGS) entry which is preliminary data.</text>
</comment>
<dbReference type="GO" id="GO:0000976">
    <property type="term" value="F:transcription cis-regulatory region binding"/>
    <property type="evidence" value="ECO:0007669"/>
    <property type="project" value="TreeGrafter"/>
</dbReference>
<evidence type="ECO:0000256" key="4">
    <source>
        <dbReference type="ARBA" id="ARBA00023163"/>
    </source>
</evidence>
<dbReference type="PANTHER" id="PTHR30126:SF39">
    <property type="entry name" value="HTH-TYPE TRANSCRIPTIONAL REGULATOR CYSL"/>
    <property type="match status" value="1"/>
</dbReference>
<keyword evidence="2" id="KW-0805">Transcription regulation</keyword>
<dbReference type="Pfam" id="PF03466">
    <property type="entry name" value="LysR_substrate"/>
    <property type="match status" value="1"/>
</dbReference>
<protein>
    <submittedName>
        <fullName evidence="6">LysR family transcriptional regulator</fullName>
    </submittedName>
</protein>
<dbReference type="InterPro" id="IPR036390">
    <property type="entry name" value="WH_DNA-bd_sf"/>
</dbReference>
<dbReference type="PROSITE" id="PS50931">
    <property type="entry name" value="HTH_LYSR"/>
    <property type="match status" value="1"/>
</dbReference>
<dbReference type="InterPro" id="IPR000847">
    <property type="entry name" value="LysR_HTH_N"/>
</dbReference>
<keyword evidence="4" id="KW-0804">Transcription</keyword>
<keyword evidence="7" id="KW-1185">Reference proteome</keyword>
<name>A0A3S2VGY4_9ACTN</name>
<dbReference type="AlphaFoldDB" id="A0A3S2VGY4"/>
<gene>
    <name evidence="6" type="ORF">EOT10_21110</name>
</gene>
<dbReference type="Pfam" id="PF00126">
    <property type="entry name" value="HTH_1"/>
    <property type="match status" value="1"/>
</dbReference>
<evidence type="ECO:0000256" key="3">
    <source>
        <dbReference type="ARBA" id="ARBA00023125"/>
    </source>
</evidence>
<dbReference type="Proteomes" id="UP000283128">
    <property type="component" value="Unassembled WGS sequence"/>
</dbReference>
<comment type="similarity">
    <text evidence="1">Belongs to the LysR transcriptional regulatory family.</text>
</comment>
<accession>A0A3S2VGY4</accession>
<evidence type="ECO:0000313" key="6">
    <source>
        <dbReference type="EMBL" id="RVU22966.1"/>
    </source>
</evidence>
<dbReference type="OrthoDB" id="9808620at2"/>
<dbReference type="SUPFAM" id="SSF53850">
    <property type="entry name" value="Periplasmic binding protein-like II"/>
    <property type="match status" value="1"/>
</dbReference>
<dbReference type="InterPro" id="IPR036388">
    <property type="entry name" value="WH-like_DNA-bd_sf"/>
</dbReference>
<reference evidence="6 7" key="1">
    <citation type="submission" date="2019-01" db="EMBL/GenBank/DDBJ databases">
        <title>Genome sequences of Streptomyces and Rhizobium isolates collected from root and soil.</title>
        <authorList>
            <person name="Chhettri S."/>
            <person name="Sevigny J.L."/>
            <person name="Sen A."/>
            <person name="Ennis N."/>
            <person name="Tisa L."/>
        </authorList>
    </citation>
    <scope>NUCLEOTIDE SEQUENCE [LARGE SCALE GENOMIC DNA]</scope>
    <source>
        <strain evidence="6 7">San01</strain>
    </source>
</reference>
<dbReference type="Gene3D" id="3.40.190.10">
    <property type="entry name" value="Periplasmic binding protein-like II"/>
    <property type="match status" value="2"/>
</dbReference>
<evidence type="ECO:0000259" key="5">
    <source>
        <dbReference type="PROSITE" id="PS50931"/>
    </source>
</evidence>
<evidence type="ECO:0000313" key="7">
    <source>
        <dbReference type="Proteomes" id="UP000283128"/>
    </source>
</evidence>
<dbReference type="Gene3D" id="1.10.10.10">
    <property type="entry name" value="Winged helix-like DNA-binding domain superfamily/Winged helix DNA-binding domain"/>
    <property type="match status" value="1"/>
</dbReference>
<evidence type="ECO:0000256" key="1">
    <source>
        <dbReference type="ARBA" id="ARBA00009437"/>
    </source>
</evidence>
<dbReference type="InterPro" id="IPR005119">
    <property type="entry name" value="LysR_subst-bd"/>
</dbReference>